<keyword evidence="3" id="KW-1185">Reference proteome</keyword>
<protein>
    <submittedName>
        <fullName evidence="2">Uncharacterized protein</fullName>
    </submittedName>
</protein>
<gene>
    <name evidence="2" type="ORF">SCHCODRAFT_54835</name>
</gene>
<evidence type="ECO:0000256" key="1">
    <source>
        <dbReference type="SAM" id="MobiDB-lite"/>
    </source>
</evidence>
<dbReference type="Proteomes" id="UP000007431">
    <property type="component" value="Unassembled WGS sequence"/>
</dbReference>
<dbReference type="InParanoid" id="D8Q1Y8"/>
<dbReference type="AlphaFoldDB" id="D8Q1Y8"/>
<evidence type="ECO:0000313" key="3">
    <source>
        <dbReference type="Proteomes" id="UP000007431"/>
    </source>
</evidence>
<dbReference type="HOGENOM" id="CLU_057147_1_0_1"/>
<dbReference type="VEuPathDB" id="FungiDB:SCHCODRAFT_02619947"/>
<evidence type="ECO:0000313" key="2">
    <source>
        <dbReference type="EMBL" id="EFI98022.1"/>
    </source>
</evidence>
<name>D8Q1Y8_SCHCM</name>
<feature type="compositionally biased region" description="Gly residues" evidence="1">
    <location>
        <begin position="20"/>
        <end position="65"/>
    </location>
</feature>
<accession>D8Q1Y8</accession>
<feature type="region of interest" description="Disordered" evidence="1">
    <location>
        <begin position="1"/>
        <end position="111"/>
    </location>
</feature>
<dbReference type="eggNOG" id="ENOG502RSED">
    <property type="taxonomic scope" value="Eukaryota"/>
</dbReference>
<feature type="region of interest" description="Disordered" evidence="1">
    <location>
        <begin position="159"/>
        <end position="179"/>
    </location>
</feature>
<dbReference type="OMA" id="SQHLYPR"/>
<organism evidence="3">
    <name type="scientific">Schizophyllum commune (strain H4-8 / FGSC 9210)</name>
    <name type="common">Split gill fungus</name>
    <dbReference type="NCBI Taxonomy" id="578458"/>
    <lineage>
        <taxon>Eukaryota</taxon>
        <taxon>Fungi</taxon>
        <taxon>Dikarya</taxon>
        <taxon>Basidiomycota</taxon>
        <taxon>Agaricomycotina</taxon>
        <taxon>Agaricomycetes</taxon>
        <taxon>Agaricomycetidae</taxon>
        <taxon>Agaricales</taxon>
        <taxon>Schizophyllaceae</taxon>
        <taxon>Schizophyllum</taxon>
    </lineage>
</organism>
<reference evidence="2 3" key="1">
    <citation type="journal article" date="2010" name="Nat. Biotechnol.">
        <title>Genome sequence of the model mushroom Schizophyllum commune.</title>
        <authorList>
            <person name="Ohm R.A."/>
            <person name="de Jong J.F."/>
            <person name="Lugones L.G."/>
            <person name="Aerts A."/>
            <person name="Kothe E."/>
            <person name="Stajich J.E."/>
            <person name="de Vries R.P."/>
            <person name="Record E."/>
            <person name="Levasseur A."/>
            <person name="Baker S.E."/>
            <person name="Bartholomew K.A."/>
            <person name="Coutinho P.M."/>
            <person name="Erdmann S."/>
            <person name="Fowler T.J."/>
            <person name="Gathman A.C."/>
            <person name="Lombard V."/>
            <person name="Henrissat B."/>
            <person name="Knabe N."/>
            <person name="Kuees U."/>
            <person name="Lilly W.W."/>
            <person name="Lindquist E."/>
            <person name="Lucas S."/>
            <person name="Magnuson J.K."/>
            <person name="Piumi F."/>
            <person name="Raudaskoski M."/>
            <person name="Salamov A."/>
            <person name="Schmutz J."/>
            <person name="Schwarze F.W.M.R."/>
            <person name="vanKuyk P.A."/>
            <person name="Horton J.S."/>
            <person name="Grigoriev I.V."/>
            <person name="Woesten H.A.B."/>
        </authorList>
    </citation>
    <scope>NUCLEOTIDE SEQUENCE [LARGE SCALE GENOMIC DNA]</scope>
    <source>
        <strain evidence="3">H4-8 / FGSC 9210</strain>
    </source>
</reference>
<feature type="compositionally biased region" description="Low complexity" evidence="1">
    <location>
        <begin position="66"/>
        <end position="78"/>
    </location>
</feature>
<sequence length="322" mass="32544">MVYIPLISTRKPRRDLEPRAGGGGGGGGGKGGGGGGGGGGGKGGGSSSGGKGGSSGGSSGSGSGGRSSSISAGGTSKSASTYSRGGGPVVTIPNGSPFAGRQQGGGSRDQVYGTRYYGSGYPGVTGRGVAGRNFPFYFWPLTFGGVGAVGAHHYLDDDDEYGHPDNSSRPGGQQTLGNFTSNAGNSTFRLVADNSTTTSLLEEVNDKCSGNLDSGKTSQNASTFDYNVSWAPSPGEVVQYYRASSIALMLVGYNNSAVWQDDDSKADDPLPSWVDNNLLSCLNTTIGLAAPLIDDDNGSLQMPVPSMGVFGVVIAVWFMSLL</sequence>
<feature type="compositionally biased region" description="Polar residues" evidence="1">
    <location>
        <begin position="165"/>
        <end position="179"/>
    </location>
</feature>
<dbReference type="EMBL" id="GL377305">
    <property type="protein sequence ID" value="EFI98022.1"/>
    <property type="molecule type" value="Genomic_DNA"/>
</dbReference>
<proteinExistence type="predicted"/>